<accession>A0A0S4IS34</accession>
<proteinExistence type="predicted"/>
<feature type="region of interest" description="Disordered" evidence="1">
    <location>
        <begin position="31"/>
        <end position="62"/>
    </location>
</feature>
<dbReference type="VEuPathDB" id="TriTrypDB:BSAL_62800"/>
<evidence type="ECO:0000256" key="1">
    <source>
        <dbReference type="SAM" id="MobiDB-lite"/>
    </source>
</evidence>
<feature type="region of interest" description="Disordered" evidence="1">
    <location>
        <begin position="197"/>
        <end position="225"/>
    </location>
</feature>
<evidence type="ECO:0000313" key="2">
    <source>
        <dbReference type="EMBL" id="CUF47404.1"/>
    </source>
</evidence>
<dbReference type="Proteomes" id="UP000051952">
    <property type="component" value="Unassembled WGS sequence"/>
</dbReference>
<protein>
    <submittedName>
        <fullName evidence="2">Uncharacterized protein</fullName>
    </submittedName>
</protein>
<gene>
    <name evidence="2" type="ORF">BSAL_62800</name>
</gene>
<keyword evidence="3" id="KW-1185">Reference proteome</keyword>
<feature type="compositionally biased region" description="Low complexity" evidence="1">
    <location>
        <begin position="208"/>
        <end position="217"/>
    </location>
</feature>
<evidence type="ECO:0000313" key="3">
    <source>
        <dbReference type="Proteomes" id="UP000051952"/>
    </source>
</evidence>
<reference evidence="3" key="1">
    <citation type="submission" date="2015-09" db="EMBL/GenBank/DDBJ databases">
        <authorList>
            <consortium name="Pathogen Informatics"/>
        </authorList>
    </citation>
    <scope>NUCLEOTIDE SEQUENCE [LARGE SCALE GENOMIC DNA]</scope>
    <source>
        <strain evidence="3">Lake Konstanz</strain>
    </source>
</reference>
<organism evidence="2 3">
    <name type="scientific">Bodo saltans</name>
    <name type="common">Flagellated protozoan</name>
    <dbReference type="NCBI Taxonomy" id="75058"/>
    <lineage>
        <taxon>Eukaryota</taxon>
        <taxon>Discoba</taxon>
        <taxon>Euglenozoa</taxon>
        <taxon>Kinetoplastea</taxon>
        <taxon>Metakinetoplastina</taxon>
        <taxon>Eubodonida</taxon>
        <taxon>Bodonidae</taxon>
        <taxon>Bodo</taxon>
    </lineage>
</organism>
<name>A0A0S4IS34_BODSA</name>
<dbReference type="AlphaFoldDB" id="A0A0S4IS34"/>
<sequence>MSADGRSAGRGGGGDGVSRASLLLFPPTSSFGLEDSAGTTSPYRSILSCPTTPRTDSISASQQHQNMRVSFFSHAVVLGSDGSLVNGDDDGEGLAQQPSLKGFCDEVHMPTAPPALAAFTSPHASTIPFQSPHGHGVVPQHNAASSSAPHISITSLAGVTLRRSYSSEHQLDSLCDEFGVVSGTSATLVPLLCPTTPQRRQLARRGSMRSSSSTQQQQHKRRSFQ</sequence>
<dbReference type="EMBL" id="CYKH01000333">
    <property type="protein sequence ID" value="CUF47404.1"/>
    <property type="molecule type" value="Genomic_DNA"/>
</dbReference>